<evidence type="ECO:0000313" key="5">
    <source>
        <dbReference type="Proteomes" id="UP001501490"/>
    </source>
</evidence>
<dbReference type="InterPro" id="IPR012338">
    <property type="entry name" value="Beta-lactam/transpept-like"/>
</dbReference>
<comment type="caution">
    <text evidence="4">The sequence shown here is derived from an EMBL/GenBank/DDBJ whole genome shotgun (WGS) entry which is preliminary data.</text>
</comment>
<name>A0ABP7ASH7_9ACTN</name>
<feature type="domain" description="Beta-lactamase-related" evidence="3">
    <location>
        <begin position="44"/>
        <end position="376"/>
    </location>
</feature>
<sequence length="529" mass="55793">MRPSRRWAAAAAVVLAALVGSANPASADPTVSPPDATTIARIETYLADQVAERGVPGMEYALVRGDTVIALNAIGVADGAGRKLTPQTPMLLASLSKNLTATAVMQLVEAGKIRLDAAVTTYLPWFRTADPAVSATITVAQLLHHTSGMPTTSPSQNGLLGDDSPAALERGVRALDGVELLTTPGTAFHYSNLNYNILGLIVQTVSGESFADYLSRHVFEPAEMGGASAGPHPGPGAAAGFYPWFGRFRPTSVPEPASLMPSAISYASAADLARVLIMNLNEGEVGGSRILEPASVAELHRPAFAADDFQAYAMGWYVRPGWEFDDPTSLTTSTRLPLLLEHGGSWSTTRTYLGFLPGEKIGVAILINANQPATESELQAIPTSVWRIIAGRQPTESSASEPLLQQYGWQVAAAIVAVLLASAAWSLWLLRRPAVHPRARLAVFAAMLALDVGVLAVIWRYLPVAFDTTTVALMRANPDVGILLAVATLIAAGWGLARTVLATLPFFSRRGGSGRGTTVPRSAQAHPGR</sequence>
<evidence type="ECO:0000256" key="1">
    <source>
        <dbReference type="SAM" id="Phobius"/>
    </source>
</evidence>
<feature type="transmembrane region" description="Helical" evidence="1">
    <location>
        <begin position="407"/>
        <end position="429"/>
    </location>
</feature>
<feature type="chain" id="PRO_5046217498" description="Beta-lactamase-related domain-containing protein" evidence="2">
    <location>
        <begin position="28"/>
        <end position="529"/>
    </location>
</feature>
<protein>
    <recommendedName>
        <fullName evidence="3">Beta-lactamase-related domain-containing protein</fullName>
    </recommendedName>
</protein>
<dbReference type="RefSeq" id="WP_344809136.1">
    <property type="nucleotide sequence ID" value="NZ_BAABAB010000049.1"/>
</dbReference>
<keyword evidence="5" id="KW-1185">Reference proteome</keyword>
<feature type="transmembrane region" description="Helical" evidence="1">
    <location>
        <begin position="441"/>
        <end position="462"/>
    </location>
</feature>
<feature type="signal peptide" evidence="2">
    <location>
        <begin position="1"/>
        <end position="27"/>
    </location>
</feature>
<keyword evidence="1" id="KW-1133">Transmembrane helix</keyword>
<gene>
    <name evidence="4" type="ORF">GCM10022236_46700</name>
</gene>
<evidence type="ECO:0000256" key="2">
    <source>
        <dbReference type="SAM" id="SignalP"/>
    </source>
</evidence>
<keyword evidence="1" id="KW-0472">Membrane</keyword>
<keyword evidence="1" id="KW-0812">Transmembrane</keyword>
<keyword evidence="2" id="KW-0732">Signal</keyword>
<dbReference type="Proteomes" id="UP001501490">
    <property type="component" value="Unassembled WGS sequence"/>
</dbReference>
<dbReference type="InterPro" id="IPR050789">
    <property type="entry name" value="Diverse_Enzym_Activities"/>
</dbReference>
<dbReference type="EMBL" id="BAABAB010000049">
    <property type="protein sequence ID" value="GAA3638911.1"/>
    <property type="molecule type" value="Genomic_DNA"/>
</dbReference>
<proteinExistence type="predicted"/>
<dbReference type="SUPFAM" id="SSF56601">
    <property type="entry name" value="beta-lactamase/transpeptidase-like"/>
    <property type="match status" value="1"/>
</dbReference>
<dbReference type="Pfam" id="PF00144">
    <property type="entry name" value="Beta-lactamase"/>
    <property type="match status" value="1"/>
</dbReference>
<dbReference type="PANTHER" id="PTHR43283">
    <property type="entry name" value="BETA-LACTAMASE-RELATED"/>
    <property type="match status" value="1"/>
</dbReference>
<evidence type="ECO:0000313" key="4">
    <source>
        <dbReference type="EMBL" id="GAA3638911.1"/>
    </source>
</evidence>
<dbReference type="InterPro" id="IPR001466">
    <property type="entry name" value="Beta-lactam-related"/>
</dbReference>
<accession>A0ABP7ASH7</accession>
<dbReference type="Gene3D" id="3.40.710.10">
    <property type="entry name" value="DD-peptidase/beta-lactamase superfamily"/>
    <property type="match status" value="1"/>
</dbReference>
<reference evidence="5" key="1">
    <citation type="journal article" date="2019" name="Int. J. Syst. Evol. Microbiol.">
        <title>The Global Catalogue of Microorganisms (GCM) 10K type strain sequencing project: providing services to taxonomists for standard genome sequencing and annotation.</title>
        <authorList>
            <consortium name="The Broad Institute Genomics Platform"/>
            <consortium name="The Broad Institute Genome Sequencing Center for Infectious Disease"/>
            <person name="Wu L."/>
            <person name="Ma J."/>
        </authorList>
    </citation>
    <scope>NUCLEOTIDE SEQUENCE [LARGE SCALE GENOMIC DNA]</scope>
    <source>
        <strain evidence="5">JCM 16929</strain>
    </source>
</reference>
<organism evidence="4 5">
    <name type="scientific">Microlunatus ginsengisoli</name>
    <dbReference type="NCBI Taxonomy" id="363863"/>
    <lineage>
        <taxon>Bacteria</taxon>
        <taxon>Bacillati</taxon>
        <taxon>Actinomycetota</taxon>
        <taxon>Actinomycetes</taxon>
        <taxon>Propionibacteriales</taxon>
        <taxon>Propionibacteriaceae</taxon>
        <taxon>Microlunatus</taxon>
    </lineage>
</organism>
<evidence type="ECO:0000259" key="3">
    <source>
        <dbReference type="Pfam" id="PF00144"/>
    </source>
</evidence>
<feature type="transmembrane region" description="Helical" evidence="1">
    <location>
        <begin position="482"/>
        <end position="507"/>
    </location>
</feature>